<dbReference type="Gene3D" id="3.30.565.10">
    <property type="entry name" value="Histidine kinase-like ATPase, C-terminal domain"/>
    <property type="match status" value="1"/>
</dbReference>
<dbReference type="RefSeq" id="WP_075125842.1">
    <property type="nucleotide sequence ID" value="NZ_MSIE01000019.1"/>
</dbReference>
<proteinExistence type="predicted"/>
<organism evidence="2 3">
    <name type="scientific">Actinophytocola xanthii</name>
    <dbReference type="NCBI Taxonomy" id="1912961"/>
    <lineage>
        <taxon>Bacteria</taxon>
        <taxon>Bacillati</taxon>
        <taxon>Actinomycetota</taxon>
        <taxon>Actinomycetes</taxon>
        <taxon>Pseudonocardiales</taxon>
        <taxon>Pseudonocardiaceae</taxon>
    </lineage>
</organism>
<protein>
    <recommendedName>
        <fullName evidence="1">STAS domain-containing protein</fullName>
    </recommendedName>
</protein>
<dbReference type="OrthoDB" id="4327509at2"/>
<dbReference type="Gene3D" id="3.30.750.24">
    <property type="entry name" value="STAS domain"/>
    <property type="match status" value="1"/>
</dbReference>
<dbReference type="EMBL" id="MSIE01000019">
    <property type="protein sequence ID" value="OLF17243.1"/>
    <property type="molecule type" value="Genomic_DNA"/>
</dbReference>
<name>A0A1Q8CSC6_9PSEU</name>
<dbReference type="CDD" id="cd16936">
    <property type="entry name" value="HATPase_RsbW-like"/>
    <property type="match status" value="1"/>
</dbReference>
<feature type="domain" description="STAS" evidence="1">
    <location>
        <begin position="6"/>
        <end position="116"/>
    </location>
</feature>
<evidence type="ECO:0000313" key="3">
    <source>
        <dbReference type="Proteomes" id="UP000185596"/>
    </source>
</evidence>
<dbReference type="InterPro" id="IPR036513">
    <property type="entry name" value="STAS_dom_sf"/>
</dbReference>
<evidence type="ECO:0000259" key="1">
    <source>
        <dbReference type="PROSITE" id="PS50801"/>
    </source>
</evidence>
<keyword evidence="3" id="KW-1185">Reference proteome</keyword>
<dbReference type="InterPro" id="IPR050267">
    <property type="entry name" value="Anti-sigma-factor_SerPK"/>
</dbReference>
<dbReference type="PANTHER" id="PTHR35526:SF3">
    <property type="entry name" value="ANTI-SIGMA-F FACTOR RSBW"/>
    <property type="match status" value="1"/>
</dbReference>
<dbReference type="SUPFAM" id="SSF52091">
    <property type="entry name" value="SpoIIaa-like"/>
    <property type="match status" value="1"/>
</dbReference>
<evidence type="ECO:0000313" key="2">
    <source>
        <dbReference type="EMBL" id="OLF17243.1"/>
    </source>
</evidence>
<comment type="caution">
    <text evidence="2">The sequence shown here is derived from an EMBL/GenBank/DDBJ whole genome shotgun (WGS) entry which is preliminary data.</text>
</comment>
<sequence>MDRSPLYVEFEEHQGALVLVPRGVLDSLTYGDLRSLVLKAAVDEPRAVIVDVDRLVVPDPSAYSLFSSLCTQLAQWPGVPLLVAAGDERRRAGITDYRLARYLPVHESVETALASAHRPPVRRLARRVLPNSMVSASLSRQYVRDLCLDWEVVSCVESAVLITNELVENTLLHTYCAPSLRLELRRGLLTVAVYDDDPALAEPVRPDTGHAGRGGLALVADLSVTWGCSRTLAGGKVVWAVLRA</sequence>
<dbReference type="AlphaFoldDB" id="A0A1Q8CSC6"/>
<accession>A0A1Q8CSC6</accession>
<dbReference type="Proteomes" id="UP000185596">
    <property type="component" value="Unassembled WGS sequence"/>
</dbReference>
<dbReference type="InterPro" id="IPR036890">
    <property type="entry name" value="HATPase_C_sf"/>
</dbReference>
<dbReference type="Pfam" id="PF01740">
    <property type="entry name" value="STAS"/>
    <property type="match status" value="1"/>
</dbReference>
<gene>
    <name evidence="2" type="ORF">BU204_12705</name>
</gene>
<reference evidence="2" key="1">
    <citation type="submission" date="2016-12" db="EMBL/GenBank/DDBJ databases">
        <title>The draft genome sequence of Actinophytocola sp. 11-183.</title>
        <authorList>
            <person name="Wang W."/>
            <person name="Yuan L."/>
        </authorList>
    </citation>
    <scope>NUCLEOTIDE SEQUENCE [LARGE SCALE GENOMIC DNA]</scope>
    <source>
        <strain evidence="2">11-183</strain>
    </source>
</reference>
<dbReference type="InterPro" id="IPR002645">
    <property type="entry name" value="STAS_dom"/>
</dbReference>
<dbReference type="STRING" id="1912961.BU204_12705"/>
<dbReference type="PROSITE" id="PS50801">
    <property type="entry name" value="STAS"/>
    <property type="match status" value="1"/>
</dbReference>
<dbReference type="PANTHER" id="PTHR35526">
    <property type="entry name" value="ANTI-SIGMA-F FACTOR RSBW-RELATED"/>
    <property type="match status" value="1"/>
</dbReference>